<keyword evidence="3" id="KW-1185">Reference proteome</keyword>
<evidence type="ECO:0000313" key="3">
    <source>
        <dbReference type="Proteomes" id="UP001194729"/>
    </source>
</evidence>
<sequence length="247" mass="27888">MNKMTYYFKKCDKPVTLLLHGFLGNKSQWTAMAKLLDSKFNILYVELPGHGQSHTIDHYTIADLASEISQFLTSNSIDKIHFVGHSMGGYVGAAFAKAYPQQLYSLTLVNSIMGPDSTARKVMRDRAIQLIDRFQDAYISMAINNLFTPEEHIIHKTIIDDMKNAAKNMTLETIMAALRAMRDRPSQIGQMNETVQYIYGSRDQIIEKSIIEAELSLMNLNGESIDAGHMLLLTHPEEAISKTHFID</sequence>
<protein>
    <submittedName>
        <fullName evidence="2">Alpha/beta fold hydrolase</fullName>
    </submittedName>
</protein>
<reference evidence="2 3" key="1">
    <citation type="submission" date="2020-11" db="EMBL/GenBank/DDBJ databases">
        <title>P. mediterranea TC4 genome.</title>
        <authorList>
            <person name="Molmeret M."/>
        </authorList>
    </citation>
    <scope>NUCLEOTIDE SEQUENCE [LARGE SCALE GENOMIC DNA]</scope>
    <source>
        <strain evidence="2 3">TC4</strain>
    </source>
</reference>
<dbReference type="PANTHER" id="PTHR43798:SF33">
    <property type="entry name" value="HYDROLASE, PUTATIVE (AFU_ORTHOLOGUE AFUA_2G14860)-RELATED"/>
    <property type="match status" value="1"/>
</dbReference>
<dbReference type="EMBL" id="JADKYU010000605">
    <property type="protein sequence ID" value="MBF4984957.1"/>
    <property type="molecule type" value="Genomic_DNA"/>
</dbReference>
<dbReference type="Gene3D" id="3.40.50.1820">
    <property type="entry name" value="alpha/beta hydrolase"/>
    <property type="match status" value="1"/>
</dbReference>
<gene>
    <name evidence="2" type="ORF">FNJ87_11630</name>
</gene>
<dbReference type="PRINTS" id="PR00111">
    <property type="entry name" value="ABHYDROLASE"/>
</dbReference>
<comment type="caution">
    <text evidence="2">The sequence shown here is derived from an EMBL/GenBank/DDBJ whole genome shotgun (WGS) entry which is preliminary data.</text>
</comment>
<dbReference type="InterPro" id="IPR000073">
    <property type="entry name" value="AB_hydrolase_1"/>
</dbReference>
<name>A0ABS0A8M7_9FLAO</name>
<evidence type="ECO:0000313" key="2">
    <source>
        <dbReference type="EMBL" id="MBF4984957.1"/>
    </source>
</evidence>
<feature type="domain" description="AB hydrolase-1" evidence="1">
    <location>
        <begin position="17"/>
        <end position="139"/>
    </location>
</feature>
<dbReference type="SUPFAM" id="SSF53474">
    <property type="entry name" value="alpha/beta-Hydrolases"/>
    <property type="match status" value="1"/>
</dbReference>
<dbReference type="Proteomes" id="UP001194729">
    <property type="component" value="Unassembled WGS sequence"/>
</dbReference>
<dbReference type="InterPro" id="IPR050266">
    <property type="entry name" value="AB_hydrolase_sf"/>
</dbReference>
<keyword evidence="2" id="KW-0378">Hydrolase</keyword>
<dbReference type="Pfam" id="PF00561">
    <property type="entry name" value="Abhydrolase_1"/>
    <property type="match status" value="1"/>
</dbReference>
<evidence type="ECO:0000259" key="1">
    <source>
        <dbReference type="Pfam" id="PF00561"/>
    </source>
</evidence>
<proteinExistence type="predicted"/>
<accession>A0ABS0A8M7</accession>
<dbReference type="GO" id="GO:0016787">
    <property type="term" value="F:hydrolase activity"/>
    <property type="evidence" value="ECO:0007669"/>
    <property type="project" value="UniProtKB-KW"/>
</dbReference>
<dbReference type="InterPro" id="IPR029058">
    <property type="entry name" value="AB_hydrolase_fold"/>
</dbReference>
<dbReference type="PANTHER" id="PTHR43798">
    <property type="entry name" value="MONOACYLGLYCEROL LIPASE"/>
    <property type="match status" value="1"/>
</dbReference>
<organism evidence="2 3">
    <name type="scientific">Nonlabens mediterrranea</name>
    <dbReference type="NCBI Taxonomy" id="1419947"/>
    <lineage>
        <taxon>Bacteria</taxon>
        <taxon>Pseudomonadati</taxon>
        <taxon>Bacteroidota</taxon>
        <taxon>Flavobacteriia</taxon>
        <taxon>Flavobacteriales</taxon>
        <taxon>Flavobacteriaceae</taxon>
        <taxon>Nonlabens</taxon>
    </lineage>
</organism>